<dbReference type="GO" id="GO:0006177">
    <property type="term" value="P:GMP biosynthetic process"/>
    <property type="evidence" value="ECO:0007669"/>
    <property type="project" value="UniProtKB-KW"/>
</dbReference>
<gene>
    <name evidence="15" type="ORF">SAMN04487861_12920</name>
</gene>
<feature type="domain" description="CBS" evidence="14">
    <location>
        <begin position="167"/>
        <end position="227"/>
    </location>
</feature>
<evidence type="ECO:0000256" key="12">
    <source>
        <dbReference type="PIRSR" id="PIRSR000130-4"/>
    </source>
</evidence>
<dbReference type="PANTHER" id="PTHR11911:SF111">
    <property type="entry name" value="INOSINE-5'-MONOPHOSPHATE DEHYDROGENASE"/>
    <property type="match status" value="1"/>
</dbReference>
<feature type="domain" description="CBS" evidence="14">
    <location>
        <begin position="103"/>
        <end position="165"/>
    </location>
</feature>
<accession>A0A1I3HD43</accession>
<dbReference type="Pfam" id="PF00478">
    <property type="entry name" value="IMPDH"/>
    <property type="match status" value="1"/>
</dbReference>
<dbReference type="SUPFAM" id="SSF51412">
    <property type="entry name" value="Inosine monophosphate dehydrogenase (IMPDH)"/>
    <property type="match status" value="1"/>
</dbReference>
<comment type="similarity">
    <text evidence="2">Belongs to the IMPDH/GMPR family.</text>
</comment>
<keyword evidence="9 13" id="KW-0129">CBS domain</keyword>
<dbReference type="FunFam" id="3.20.20.70:FF:000424">
    <property type="entry name" value="Inosine-5'-monophosphate dehydrogenase 2"/>
    <property type="match status" value="1"/>
</dbReference>
<evidence type="ECO:0000256" key="11">
    <source>
        <dbReference type="PIRSR" id="PIRSR000130-3"/>
    </source>
</evidence>
<keyword evidence="3" id="KW-0479">Metal-binding</keyword>
<evidence type="ECO:0000256" key="3">
    <source>
        <dbReference type="ARBA" id="ARBA00022723"/>
    </source>
</evidence>
<protein>
    <submittedName>
        <fullName evidence="15">IMP dehydrogenase</fullName>
    </submittedName>
</protein>
<evidence type="ECO:0000256" key="10">
    <source>
        <dbReference type="ARBA" id="ARBA00048028"/>
    </source>
</evidence>
<name>A0A1I3HD43_SELRU</name>
<evidence type="ECO:0000256" key="4">
    <source>
        <dbReference type="ARBA" id="ARBA00022749"/>
    </source>
</evidence>
<dbReference type="GO" id="GO:0006183">
    <property type="term" value="P:GTP biosynthetic process"/>
    <property type="evidence" value="ECO:0007669"/>
    <property type="project" value="TreeGrafter"/>
</dbReference>
<evidence type="ECO:0000256" key="13">
    <source>
        <dbReference type="PROSITE-ProRule" id="PRU00703"/>
    </source>
</evidence>
<dbReference type="SUPFAM" id="SSF54631">
    <property type="entry name" value="CBS-domain pair"/>
    <property type="match status" value="1"/>
</dbReference>
<evidence type="ECO:0000256" key="1">
    <source>
        <dbReference type="ARBA" id="ARBA00001958"/>
    </source>
</evidence>
<dbReference type="PROSITE" id="PS51371">
    <property type="entry name" value="CBS"/>
    <property type="match status" value="2"/>
</dbReference>
<dbReference type="CDD" id="cd00381">
    <property type="entry name" value="IMPDH"/>
    <property type="match status" value="1"/>
</dbReference>
<dbReference type="InterPro" id="IPR000644">
    <property type="entry name" value="CBS_dom"/>
</dbReference>
<comment type="catalytic activity">
    <reaction evidence="10">
        <text>IMP + NAD(+) + H2O = XMP + NADH + H(+)</text>
        <dbReference type="Rhea" id="RHEA:11708"/>
        <dbReference type="ChEBI" id="CHEBI:15377"/>
        <dbReference type="ChEBI" id="CHEBI:15378"/>
        <dbReference type="ChEBI" id="CHEBI:57464"/>
        <dbReference type="ChEBI" id="CHEBI:57540"/>
        <dbReference type="ChEBI" id="CHEBI:57945"/>
        <dbReference type="ChEBI" id="CHEBI:58053"/>
        <dbReference type="EC" id="1.1.1.205"/>
    </reaction>
</comment>
<keyword evidence="6 12" id="KW-0630">Potassium</keyword>
<evidence type="ECO:0000256" key="9">
    <source>
        <dbReference type="ARBA" id="ARBA00023122"/>
    </source>
</evidence>
<dbReference type="Proteomes" id="UP000183639">
    <property type="component" value="Unassembled WGS sequence"/>
</dbReference>
<evidence type="ECO:0000256" key="8">
    <source>
        <dbReference type="ARBA" id="ARBA00023027"/>
    </source>
</evidence>
<dbReference type="CDD" id="cd04601">
    <property type="entry name" value="CBS_pair_IMPDH"/>
    <property type="match status" value="1"/>
</dbReference>
<evidence type="ECO:0000313" key="15">
    <source>
        <dbReference type="EMBL" id="SFI33497.1"/>
    </source>
</evidence>
<keyword evidence="8 11" id="KW-0520">NAD</keyword>
<evidence type="ECO:0000256" key="2">
    <source>
        <dbReference type="ARBA" id="ARBA00005502"/>
    </source>
</evidence>
<dbReference type="PROSITE" id="PS00487">
    <property type="entry name" value="IMP_DH_GMP_RED"/>
    <property type="match status" value="1"/>
</dbReference>
<feature type="binding site" description="in other chain" evidence="12">
    <location>
        <position position="321"/>
    </location>
    <ligand>
        <name>K(+)</name>
        <dbReference type="ChEBI" id="CHEBI:29103"/>
        <note>ligand shared between two tetrameric partners</note>
    </ligand>
</feature>
<reference evidence="15 16" key="1">
    <citation type="submission" date="2016-10" db="EMBL/GenBank/DDBJ databases">
        <authorList>
            <person name="de Groot N.N."/>
        </authorList>
    </citation>
    <scope>NUCLEOTIDE SEQUENCE [LARGE SCALE GENOMIC DNA]</scope>
    <source>
        <strain evidence="15 16">Z108</strain>
    </source>
</reference>
<keyword evidence="7" id="KW-0560">Oxidoreductase</keyword>
<dbReference type="SMART" id="SM01240">
    <property type="entry name" value="IMPDH"/>
    <property type="match status" value="1"/>
</dbReference>
<dbReference type="GO" id="GO:0003938">
    <property type="term" value="F:IMP dehydrogenase activity"/>
    <property type="evidence" value="ECO:0007669"/>
    <property type="project" value="UniProtKB-EC"/>
</dbReference>
<feature type="binding site" evidence="11">
    <location>
        <begin position="314"/>
        <end position="316"/>
    </location>
    <ligand>
        <name>NAD(+)</name>
        <dbReference type="ChEBI" id="CHEBI:57540"/>
    </ligand>
</feature>
<sequence>MAFYFEEPSHTFGEYLLVPGYSSDKCIPNNVSLKTPLVKFKKGEEPKISMNIPMTSAIMQAVSNDKMAIALAQEGGVSFIYGSQTIEEEAAMVARVKNYKSGFVSSDSNIKPTTTLGEILDLLQKTSHSTMAVTEDGTPDGKLLGIVTSRDYRVSRMSLDTQAKEFMTPFENLIYAKAEEVTTINQANDMIWENKLNMLPIVDKNQHLRYMVFRKDYTDNKEHELQLIDKNKRYIVGAGINTRDYAERVPALLKAGADVLCIDSSEGFSEWQRITLKYIHENFGEDVKVGAGNVVDAEGFRFLAEAGADFIKVGIGGGSICITRETKGIGRGQATALIDVCAERDRYYEETGIYIPVCSDGGIVHDYHMTLALAMGADFLMLGRYFSRFDESPTDKVKVNGTYYKEYWGEGSNRARNWMRYDLGGARKLSFEEGVDSYVPYAGPLKDNVQTTLAKIRSTMCNCGSLSLPEFRDKAKLTLVSATSIVEGGSHDVILKDRLGRD</sequence>
<evidence type="ECO:0000313" key="16">
    <source>
        <dbReference type="Proteomes" id="UP000183639"/>
    </source>
</evidence>
<evidence type="ECO:0000256" key="5">
    <source>
        <dbReference type="ARBA" id="ARBA00022755"/>
    </source>
</evidence>
<dbReference type="Gene3D" id="3.20.20.70">
    <property type="entry name" value="Aldolase class I"/>
    <property type="match status" value="1"/>
</dbReference>
<dbReference type="GO" id="GO:0046872">
    <property type="term" value="F:metal ion binding"/>
    <property type="evidence" value="ECO:0007669"/>
    <property type="project" value="UniProtKB-KW"/>
</dbReference>
<dbReference type="InterPro" id="IPR046342">
    <property type="entry name" value="CBS_dom_sf"/>
</dbReference>
<proteinExistence type="inferred from homology"/>
<dbReference type="InterPro" id="IPR015875">
    <property type="entry name" value="IMP_DH/GMP_Rdtase_CS"/>
</dbReference>
<comment type="cofactor">
    <cofactor evidence="1">
        <name>K(+)</name>
        <dbReference type="ChEBI" id="CHEBI:29103"/>
    </cofactor>
</comment>
<dbReference type="PIRSF" id="PIRSF000130">
    <property type="entry name" value="IMPDH"/>
    <property type="match status" value="1"/>
</dbReference>
<dbReference type="PANTHER" id="PTHR11911">
    <property type="entry name" value="INOSINE-5-MONOPHOSPHATE DEHYDROGENASE RELATED"/>
    <property type="match status" value="1"/>
</dbReference>
<evidence type="ECO:0000259" key="14">
    <source>
        <dbReference type="PROSITE" id="PS51371"/>
    </source>
</evidence>
<dbReference type="OrthoDB" id="9805398at2"/>
<dbReference type="Pfam" id="PF00571">
    <property type="entry name" value="CBS"/>
    <property type="match status" value="1"/>
</dbReference>
<evidence type="ECO:0000256" key="6">
    <source>
        <dbReference type="ARBA" id="ARBA00022958"/>
    </source>
</evidence>
<feature type="binding site" description="in other chain" evidence="12">
    <location>
        <position position="316"/>
    </location>
    <ligand>
        <name>K(+)</name>
        <dbReference type="ChEBI" id="CHEBI:29103"/>
        <note>ligand shared between two tetrameric partners</note>
    </ligand>
</feature>
<dbReference type="InterPro" id="IPR005990">
    <property type="entry name" value="IMP_DH"/>
</dbReference>
<feature type="binding site" evidence="11">
    <location>
        <begin position="263"/>
        <end position="265"/>
    </location>
    <ligand>
        <name>NAD(+)</name>
        <dbReference type="ChEBI" id="CHEBI:57540"/>
    </ligand>
</feature>
<dbReference type="NCBIfam" id="NF005493">
    <property type="entry name" value="PRK07107.1"/>
    <property type="match status" value="1"/>
</dbReference>
<dbReference type="AlphaFoldDB" id="A0A1I3HD43"/>
<dbReference type="InterPro" id="IPR001093">
    <property type="entry name" value="IMP_DH_GMPRt"/>
</dbReference>
<feature type="binding site" description="in other chain" evidence="12">
    <location>
        <position position="318"/>
    </location>
    <ligand>
        <name>K(+)</name>
        <dbReference type="ChEBI" id="CHEBI:29103"/>
        <note>ligand shared between two tetrameric partners</note>
    </ligand>
</feature>
<keyword evidence="5" id="KW-0658">Purine biosynthesis</keyword>
<dbReference type="EMBL" id="FOQK01000029">
    <property type="protein sequence ID" value="SFI33497.1"/>
    <property type="molecule type" value="Genomic_DNA"/>
</dbReference>
<evidence type="ECO:0000256" key="7">
    <source>
        <dbReference type="ARBA" id="ARBA00023002"/>
    </source>
</evidence>
<dbReference type="RefSeq" id="WP_075445554.1">
    <property type="nucleotide sequence ID" value="NZ_FOQK01000029.1"/>
</dbReference>
<dbReference type="InterPro" id="IPR013785">
    <property type="entry name" value="Aldolase_TIM"/>
</dbReference>
<organism evidence="15 16">
    <name type="scientific">Selenomonas ruminantium</name>
    <dbReference type="NCBI Taxonomy" id="971"/>
    <lineage>
        <taxon>Bacteria</taxon>
        <taxon>Bacillati</taxon>
        <taxon>Bacillota</taxon>
        <taxon>Negativicutes</taxon>
        <taxon>Selenomonadales</taxon>
        <taxon>Selenomonadaceae</taxon>
        <taxon>Selenomonas</taxon>
    </lineage>
</organism>
<keyword evidence="4" id="KW-0332">GMP biosynthesis</keyword>